<comment type="caution">
    <text evidence="1">The sequence shown here is derived from an EMBL/GenBank/DDBJ whole genome shotgun (WGS) entry which is preliminary data.</text>
</comment>
<dbReference type="Gene3D" id="3.30.300.20">
    <property type="match status" value="1"/>
</dbReference>
<reference evidence="2" key="1">
    <citation type="journal article" date="2019" name="Int. J. Syst. Evol. Microbiol.">
        <title>The Global Catalogue of Microorganisms (GCM) 10K type strain sequencing project: providing services to taxonomists for standard genome sequencing and annotation.</title>
        <authorList>
            <consortium name="The Broad Institute Genomics Platform"/>
            <consortium name="The Broad Institute Genome Sequencing Center for Infectious Disease"/>
            <person name="Wu L."/>
            <person name="Ma J."/>
        </authorList>
    </citation>
    <scope>NUCLEOTIDE SEQUENCE [LARGE SCALE GENOMIC DNA]</scope>
    <source>
        <strain evidence="2">CGMCC 1.12192</strain>
    </source>
</reference>
<sequence length="183" mass="19455">MLGEHHYAIEVEWQGDRGTGTSSYRAYGRGHAVRAEGKLHEIAGSSDRAFHGDRERWNPEELLLAALSECHMLSYLHVATLHGVVVVEYRDAATARMLEDGRGGGRLVEAVLRPRVTVADASMRELAASLHHEASEKCFIAASVNFPVRHEPVALVRGEAVQLAGSAAEAGPSGTGGAAGGHG</sequence>
<dbReference type="RefSeq" id="WP_204393499.1">
    <property type="nucleotide sequence ID" value="NZ_JAFBBW010000001.1"/>
</dbReference>
<proteinExistence type="predicted"/>
<dbReference type="PANTHER" id="PTHR42830:SF2">
    <property type="entry name" value="OSMC_OHR FAMILY PROTEIN"/>
    <property type="match status" value="1"/>
</dbReference>
<evidence type="ECO:0000313" key="1">
    <source>
        <dbReference type="EMBL" id="MFC4829637.1"/>
    </source>
</evidence>
<dbReference type="InterPro" id="IPR015946">
    <property type="entry name" value="KH_dom-like_a/b"/>
</dbReference>
<dbReference type="Pfam" id="PF02566">
    <property type="entry name" value="OsmC"/>
    <property type="match status" value="1"/>
</dbReference>
<dbReference type="Proteomes" id="UP001595960">
    <property type="component" value="Unassembled WGS sequence"/>
</dbReference>
<dbReference type="SUPFAM" id="SSF82784">
    <property type="entry name" value="OsmC-like"/>
    <property type="match status" value="1"/>
</dbReference>
<dbReference type="EMBL" id="JBHSJC010000001">
    <property type="protein sequence ID" value="MFC4829637.1"/>
    <property type="molecule type" value="Genomic_DNA"/>
</dbReference>
<name>A0ABV9R8P2_9MICO</name>
<evidence type="ECO:0000313" key="2">
    <source>
        <dbReference type="Proteomes" id="UP001595960"/>
    </source>
</evidence>
<accession>A0ABV9R8P2</accession>
<dbReference type="InterPro" id="IPR052707">
    <property type="entry name" value="OsmC_Ohr_Peroxiredoxin"/>
</dbReference>
<gene>
    <name evidence="1" type="ORF">ACFPER_12595</name>
</gene>
<keyword evidence="2" id="KW-1185">Reference proteome</keyword>
<dbReference type="PANTHER" id="PTHR42830">
    <property type="entry name" value="OSMOTICALLY INDUCIBLE FAMILY PROTEIN"/>
    <property type="match status" value="1"/>
</dbReference>
<protein>
    <submittedName>
        <fullName evidence="1">OsmC family protein</fullName>
    </submittedName>
</protein>
<dbReference type="InterPro" id="IPR036102">
    <property type="entry name" value="OsmC/Ohrsf"/>
</dbReference>
<dbReference type="InterPro" id="IPR003718">
    <property type="entry name" value="OsmC/Ohr_fam"/>
</dbReference>
<organism evidence="1 2">
    <name type="scientific">Agromyces aurantiacus</name>
    <dbReference type="NCBI Taxonomy" id="165814"/>
    <lineage>
        <taxon>Bacteria</taxon>
        <taxon>Bacillati</taxon>
        <taxon>Actinomycetota</taxon>
        <taxon>Actinomycetes</taxon>
        <taxon>Micrococcales</taxon>
        <taxon>Microbacteriaceae</taxon>
        <taxon>Agromyces</taxon>
    </lineage>
</organism>